<accession>A0A743ELN5</accession>
<dbReference type="EMBL" id="DAAUIN010000001">
    <property type="protein sequence ID" value="HAF1890515.1"/>
    <property type="molecule type" value="Genomic_DNA"/>
</dbReference>
<organism evidence="1">
    <name type="scientific">Salmonella enterica</name>
    <name type="common">Salmonella choleraesuis</name>
    <dbReference type="NCBI Taxonomy" id="28901"/>
    <lineage>
        <taxon>Bacteria</taxon>
        <taxon>Pseudomonadati</taxon>
        <taxon>Pseudomonadota</taxon>
        <taxon>Gammaproteobacteria</taxon>
        <taxon>Enterobacterales</taxon>
        <taxon>Enterobacteriaceae</taxon>
        <taxon>Salmonella</taxon>
    </lineage>
</organism>
<proteinExistence type="predicted"/>
<dbReference type="RefSeq" id="WP_272707969.1">
    <property type="nucleotide sequence ID" value="NZ_JABYNW010000006.1"/>
</dbReference>
<protein>
    <submittedName>
        <fullName evidence="1">Uncharacterized protein</fullName>
    </submittedName>
</protein>
<name>A0A743ELN5_SALER</name>
<sequence length="93" mass="10584">MDKYMQAQPGWWVVLYNDDGSLSSVHPIISWVQGHTGLAPVTWDNHANAANSRHYLSEEFGAVIYYPKEDFKVRVLDETIDDYQLPSIDLEGA</sequence>
<comment type="caution">
    <text evidence="1">The sequence shown here is derived from an EMBL/GenBank/DDBJ whole genome shotgun (WGS) entry which is preliminary data.</text>
</comment>
<gene>
    <name evidence="1" type="ORF">G8K44_001859</name>
</gene>
<evidence type="ECO:0000313" key="1">
    <source>
        <dbReference type="EMBL" id="HAF1890515.1"/>
    </source>
</evidence>
<reference evidence="1" key="1">
    <citation type="journal article" date="2018" name="Genome Biol.">
        <title>SKESA: strategic k-mer extension for scrupulous assemblies.</title>
        <authorList>
            <person name="Souvorov A."/>
            <person name="Agarwala R."/>
            <person name="Lipman D.J."/>
        </authorList>
    </citation>
    <scope>NUCLEOTIDE SEQUENCE</scope>
    <source>
        <strain evidence="1">MA.MC_07-0072</strain>
    </source>
</reference>
<reference evidence="1" key="2">
    <citation type="submission" date="2020-02" db="EMBL/GenBank/DDBJ databases">
        <authorList>
            <consortium name="NCBI Pathogen Detection Project"/>
        </authorList>
    </citation>
    <scope>NUCLEOTIDE SEQUENCE</scope>
    <source>
        <strain evidence="1">MA.MC_07-0072</strain>
    </source>
</reference>
<dbReference type="AlphaFoldDB" id="A0A743ELN5"/>